<comment type="caution">
    <text evidence="2">The sequence shown here is derived from an EMBL/GenBank/DDBJ whole genome shotgun (WGS) entry which is preliminary data.</text>
</comment>
<dbReference type="EMBL" id="SELW01000668">
    <property type="protein sequence ID" value="TID13889.1"/>
    <property type="molecule type" value="Genomic_DNA"/>
</dbReference>
<dbReference type="AlphaFoldDB" id="A0A4T0WW96"/>
<feature type="compositionally biased region" description="Basic and acidic residues" evidence="1">
    <location>
        <begin position="1"/>
        <end position="13"/>
    </location>
</feature>
<dbReference type="OrthoDB" id="3996649at2759"/>
<keyword evidence="3" id="KW-1185">Reference proteome</keyword>
<name>A0A4T0WW96_9ASCO</name>
<dbReference type="Proteomes" id="UP000307173">
    <property type="component" value="Unassembled WGS sequence"/>
</dbReference>
<evidence type="ECO:0000256" key="1">
    <source>
        <dbReference type="SAM" id="MobiDB-lite"/>
    </source>
</evidence>
<evidence type="ECO:0000313" key="3">
    <source>
        <dbReference type="Proteomes" id="UP000307173"/>
    </source>
</evidence>
<protein>
    <submittedName>
        <fullName evidence="2">Uncharacterized protein</fullName>
    </submittedName>
</protein>
<sequence length="253" mass="29877">MVEVEKVISRSELFDDEGNNEPSDSEIYTLPPPGFDFEIVDVDDQEGNTQADEVTDDKEVEEKVELFNMFSSSDNTSNLVKVKVDDFVSDDKNDNILKYNDEEWDSLVKARNIRPTSYYFQSENDNFKVDDYLKVAVDGQTIHYWSEKFCIISNYKLMNLKEFNSKVNLVYRPKLSKKSTLRKSRKRRDAQIFKRERLKNWKKSLDLIQQRIQTVPSKDYTRKDPVKVVFKENGETRRVIQRSKNNLRSRITI</sequence>
<proteinExistence type="predicted"/>
<feature type="region of interest" description="Disordered" evidence="1">
    <location>
        <begin position="1"/>
        <end position="28"/>
    </location>
</feature>
<evidence type="ECO:0000313" key="2">
    <source>
        <dbReference type="EMBL" id="TID13889.1"/>
    </source>
</evidence>
<dbReference type="InterPro" id="IPR018555">
    <property type="entry name" value="C630.06c-like"/>
</dbReference>
<accession>A0A4T0WW96</accession>
<dbReference type="Pfam" id="PF09428">
    <property type="entry name" value="DUF2011"/>
    <property type="match status" value="1"/>
</dbReference>
<organism evidence="2 3">
    <name type="scientific">Pichia inconspicua</name>
    <dbReference type="NCBI Taxonomy" id="52247"/>
    <lineage>
        <taxon>Eukaryota</taxon>
        <taxon>Fungi</taxon>
        <taxon>Dikarya</taxon>
        <taxon>Ascomycota</taxon>
        <taxon>Saccharomycotina</taxon>
        <taxon>Pichiomycetes</taxon>
        <taxon>Pichiales</taxon>
        <taxon>Pichiaceae</taxon>
        <taxon>Pichia</taxon>
    </lineage>
</organism>
<gene>
    <name evidence="2" type="ORF">CANINC_004837</name>
</gene>
<reference evidence="2 3" key="1">
    <citation type="journal article" date="2019" name="Front. Genet.">
        <title>Whole-Genome Sequencing of the Opportunistic Yeast Pathogen Candida inconspicua Uncovers Its Hybrid Origin.</title>
        <authorList>
            <person name="Mixao V."/>
            <person name="Hansen A.P."/>
            <person name="Saus E."/>
            <person name="Boekhout T."/>
            <person name="Lass-Florl C."/>
            <person name="Gabaldon T."/>
        </authorList>
    </citation>
    <scope>NUCLEOTIDE SEQUENCE [LARGE SCALE GENOMIC DNA]</scope>
    <source>
        <strain evidence="2 3">CBS 180</strain>
    </source>
</reference>
<dbReference type="STRING" id="52247.A0A4T0WW96"/>